<feature type="domain" description="Cytochrome c" evidence="6">
    <location>
        <begin position="17"/>
        <end position="108"/>
    </location>
</feature>
<evidence type="ECO:0000256" key="3">
    <source>
        <dbReference type="ARBA" id="ARBA00023004"/>
    </source>
</evidence>
<dbReference type="SUPFAM" id="SSF69318">
    <property type="entry name" value="Integrin alpha N-terminal domain"/>
    <property type="match status" value="1"/>
</dbReference>
<comment type="caution">
    <text evidence="7">The sequence shown here is derived from an EMBL/GenBank/DDBJ whole genome shotgun (WGS) entry which is preliminary data.</text>
</comment>
<dbReference type="RefSeq" id="WP_183976187.1">
    <property type="nucleotide sequence ID" value="NZ_JACIBY010000007.1"/>
</dbReference>
<dbReference type="EMBL" id="JACIBY010000007">
    <property type="protein sequence ID" value="MBB3839701.1"/>
    <property type="molecule type" value="Genomic_DNA"/>
</dbReference>
<reference evidence="7 8" key="1">
    <citation type="submission" date="2020-08" db="EMBL/GenBank/DDBJ databases">
        <title>Genomic Encyclopedia of Type Strains, Phase IV (KMG-IV): sequencing the most valuable type-strain genomes for metagenomic binning, comparative biology and taxonomic classification.</title>
        <authorList>
            <person name="Goeker M."/>
        </authorList>
    </citation>
    <scope>NUCLEOTIDE SEQUENCE [LARGE SCALE GENOMIC DNA]</scope>
    <source>
        <strain evidence="7 8">DSM 17976</strain>
    </source>
</reference>
<dbReference type="AlphaFoldDB" id="A0A7W6ERS6"/>
<sequence>MTSKITGLLIALFWATNAFSQGKQLALTHCQSCHLYPEPALLDKKTWANSVLPNMGLRLGIKDAGKNPYADLDPKEEALLRQAGTYPETPQLSQEAWKQIVDFYVQTAPESPLPQPKHAPILPTLAQFEALEVKVHDKPIPQTSLLKFNPKNGILYVGDAQNELYEVDSLLQLRMAWNVDSPPSAISFPTNAPPRLLTIGSFRPSDQALGKLIVLDTAVANATLYFDAIQRGVDFATADLNQDGQEDVVICHFGNNTGKLAWYESMLPEKEHILLALPGARRVEIRDMNNDKKPDIVVLMAQARESIHIFYNLGKGQFREKLVLQFPPVYGVSYFEFVDFNKDGALDILLTNGDNWDYSAISKNYHGIRLFLNDGKDNFKEAWFYPLYGTSKAVARDFDNDGDLDIAAISFYDDLDRPEQGFLYFSNKGNFQFDVSSTQAAAAGKWLTLEAADIDRDGDTDLVLGSYFHNVGELTKLMFKGILSIPQLLVLKNQHIK</sequence>
<dbReference type="GO" id="GO:0046872">
    <property type="term" value="F:metal ion binding"/>
    <property type="evidence" value="ECO:0007669"/>
    <property type="project" value="UniProtKB-KW"/>
</dbReference>
<dbReference type="Proteomes" id="UP000541352">
    <property type="component" value="Unassembled WGS sequence"/>
</dbReference>
<accession>A0A7W6ERS6</accession>
<dbReference type="Gene3D" id="2.130.10.130">
    <property type="entry name" value="Integrin alpha, N-terminal"/>
    <property type="match status" value="1"/>
</dbReference>
<keyword evidence="4" id="KW-0349">Heme</keyword>
<dbReference type="PANTHER" id="PTHR46580">
    <property type="entry name" value="SENSOR KINASE-RELATED"/>
    <property type="match status" value="1"/>
</dbReference>
<evidence type="ECO:0000313" key="7">
    <source>
        <dbReference type="EMBL" id="MBB3839701.1"/>
    </source>
</evidence>
<protein>
    <recommendedName>
        <fullName evidence="6">Cytochrome c domain-containing protein</fullName>
    </recommendedName>
</protein>
<dbReference type="GO" id="GO:0020037">
    <property type="term" value="F:heme binding"/>
    <property type="evidence" value="ECO:0007669"/>
    <property type="project" value="InterPro"/>
</dbReference>
<name>A0A7W6ERS6_9BACT</name>
<feature type="chain" id="PRO_5030980569" description="Cytochrome c domain-containing protein" evidence="5">
    <location>
        <begin position="21"/>
        <end position="497"/>
    </location>
</feature>
<evidence type="ECO:0000256" key="4">
    <source>
        <dbReference type="PROSITE-ProRule" id="PRU00433"/>
    </source>
</evidence>
<evidence type="ECO:0000259" key="6">
    <source>
        <dbReference type="PROSITE" id="PS51007"/>
    </source>
</evidence>
<evidence type="ECO:0000313" key="8">
    <source>
        <dbReference type="Proteomes" id="UP000541352"/>
    </source>
</evidence>
<feature type="signal peptide" evidence="5">
    <location>
        <begin position="1"/>
        <end position="20"/>
    </location>
</feature>
<evidence type="ECO:0000256" key="5">
    <source>
        <dbReference type="SAM" id="SignalP"/>
    </source>
</evidence>
<gene>
    <name evidence="7" type="ORF">FHS57_003710</name>
</gene>
<dbReference type="Pfam" id="PF13517">
    <property type="entry name" value="FG-GAP_3"/>
    <property type="match status" value="2"/>
</dbReference>
<proteinExistence type="predicted"/>
<organism evidence="7 8">
    <name type="scientific">Runella defluvii</name>
    <dbReference type="NCBI Taxonomy" id="370973"/>
    <lineage>
        <taxon>Bacteria</taxon>
        <taxon>Pseudomonadati</taxon>
        <taxon>Bacteroidota</taxon>
        <taxon>Cytophagia</taxon>
        <taxon>Cytophagales</taxon>
        <taxon>Spirosomataceae</taxon>
        <taxon>Runella</taxon>
    </lineage>
</organism>
<dbReference type="InterPro" id="IPR028994">
    <property type="entry name" value="Integrin_alpha_N"/>
</dbReference>
<keyword evidence="2 5" id="KW-0732">Signal</keyword>
<keyword evidence="3 4" id="KW-0408">Iron</keyword>
<keyword evidence="8" id="KW-1185">Reference proteome</keyword>
<evidence type="ECO:0000256" key="1">
    <source>
        <dbReference type="ARBA" id="ARBA00022723"/>
    </source>
</evidence>
<evidence type="ECO:0000256" key="2">
    <source>
        <dbReference type="ARBA" id="ARBA00022729"/>
    </source>
</evidence>
<dbReference type="PROSITE" id="PS51007">
    <property type="entry name" value="CYTC"/>
    <property type="match status" value="1"/>
</dbReference>
<keyword evidence="1 4" id="KW-0479">Metal-binding</keyword>
<dbReference type="InterPro" id="IPR013517">
    <property type="entry name" value="FG-GAP"/>
</dbReference>
<dbReference type="InterPro" id="IPR009056">
    <property type="entry name" value="Cyt_c-like_dom"/>
</dbReference>
<dbReference type="GO" id="GO:0009055">
    <property type="term" value="F:electron transfer activity"/>
    <property type="evidence" value="ECO:0007669"/>
    <property type="project" value="InterPro"/>
</dbReference>